<gene>
    <name evidence="2" type="ORF">SLEP1_g55641</name>
</gene>
<feature type="region of interest" description="Disordered" evidence="1">
    <location>
        <begin position="226"/>
        <end position="259"/>
    </location>
</feature>
<dbReference type="AlphaFoldDB" id="A0AAV5MG38"/>
<keyword evidence="3" id="KW-1185">Reference proteome</keyword>
<evidence type="ECO:0000313" key="3">
    <source>
        <dbReference type="Proteomes" id="UP001054252"/>
    </source>
</evidence>
<name>A0AAV5MG38_9ROSI</name>
<sequence length="338" mass="39430">MTKGYSMAEGEKNLLVCIGFTDQITHNGTTNYRVTSEEICEIFGSKGIKAIQAQHLDSTYLNGTEWNITKFLSKPIMVPTRNTLCQNYKGETSLSFSDYENILPEQEENEATVEIKMLHLTEEIENEESEPSWLQTLRKREEHFEKWGPIKDKYNEEWEFIETYFSSKGKEVNVEEVLTLKYHGEDIEDQILDLELPVEAYFKNQKPILQIIHEYESQQEKMFMNVTPENPSQNPNQNPSAPTRSEIEENSRAPRTSRVFGSRTYQLGGRYPIPQATLEYRGENKDRMQFGKKMEIDPNQLPAAKQQGTILELPSWNPQLWVEIIDQWERDACRAWIN</sequence>
<feature type="compositionally biased region" description="Low complexity" evidence="1">
    <location>
        <begin position="228"/>
        <end position="240"/>
    </location>
</feature>
<organism evidence="2 3">
    <name type="scientific">Rubroshorea leprosula</name>
    <dbReference type="NCBI Taxonomy" id="152421"/>
    <lineage>
        <taxon>Eukaryota</taxon>
        <taxon>Viridiplantae</taxon>
        <taxon>Streptophyta</taxon>
        <taxon>Embryophyta</taxon>
        <taxon>Tracheophyta</taxon>
        <taxon>Spermatophyta</taxon>
        <taxon>Magnoliopsida</taxon>
        <taxon>eudicotyledons</taxon>
        <taxon>Gunneridae</taxon>
        <taxon>Pentapetalae</taxon>
        <taxon>rosids</taxon>
        <taxon>malvids</taxon>
        <taxon>Malvales</taxon>
        <taxon>Dipterocarpaceae</taxon>
        <taxon>Rubroshorea</taxon>
    </lineage>
</organism>
<evidence type="ECO:0000313" key="2">
    <source>
        <dbReference type="EMBL" id="GKV48850.1"/>
    </source>
</evidence>
<proteinExistence type="predicted"/>
<reference evidence="2 3" key="1">
    <citation type="journal article" date="2021" name="Commun. Biol.">
        <title>The genome of Shorea leprosula (Dipterocarpaceae) highlights the ecological relevance of drought in aseasonal tropical rainforests.</title>
        <authorList>
            <person name="Ng K.K.S."/>
            <person name="Kobayashi M.J."/>
            <person name="Fawcett J.A."/>
            <person name="Hatakeyama M."/>
            <person name="Paape T."/>
            <person name="Ng C.H."/>
            <person name="Ang C.C."/>
            <person name="Tnah L.H."/>
            <person name="Lee C.T."/>
            <person name="Nishiyama T."/>
            <person name="Sese J."/>
            <person name="O'Brien M.J."/>
            <person name="Copetti D."/>
            <person name="Mohd Noor M.I."/>
            <person name="Ong R.C."/>
            <person name="Putra M."/>
            <person name="Sireger I.Z."/>
            <person name="Indrioko S."/>
            <person name="Kosugi Y."/>
            <person name="Izuno A."/>
            <person name="Isagi Y."/>
            <person name="Lee S.L."/>
            <person name="Shimizu K.K."/>
        </authorList>
    </citation>
    <scope>NUCLEOTIDE SEQUENCE [LARGE SCALE GENOMIC DNA]</scope>
    <source>
        <strain evidence="2">214</strain>
    </source>
</reference>
<protein>
    <submittedName>
        <fullName evidence="2">Uncharacterized protein</fullName>
    </submittedName>
</protein>
<evidence type="ECO:0000256" key="1">
    <source>
        <dbReference type="SAM" id="MobiDB-lite"/>
    </source>
</evidence>
<dbReference type="EMBL" id="BPVZ01000272">
    <property type="protein sequence ID" value="GKV48850.1"/>
    <property type="molecule type" value="Genomic_DNA"/>
</dbReference>
<accession>A0AAV5MG38</accession>
<comment type="caution">
    <text evidence="2">The sequence shown here is derived from an EMBL/GenBank/DDBJ whole genome shotgun (WGS) entry which is preliminary data.</text>
</comment>
<dbReference type="Proteomes" id="UP001054252">
    <property type="component" value="Unassembled WGS sequence"/>
</dbReference>